<reference evidence="1 2" key="1">
    <citation type="journal article" date="2007" name="Nature">
        <title>Evolution of genes and genomes on the Drosophila phylogeny.</title>
        <authorList>
            <consortium name="Drosophila 12 Genomes Consortium"/>
            <person name="Clark A.G."/>
            <person name="Eisen M.B."/>
            <person name="Smith D.R."/>
            <person name="Bergman C.M."/>
            <person name="Oliver B."/>
            <person name="Markow T.A."/>
            <person name="Kaufman T.C."/>
            <person name="Kellis M."/>
            <person name="Gelbart W."/>
            <person name="Iyer V.N."/>
            <person name="Pollard D.A."/>
            <person name="Sackton T.B."/>
            <person name="Larracuente A.M."/>
            <person name="Singh N.D."/>
            <person name="Abad J.P."/>
            <person name="Abt D.N."/>
            <person name="Adryan B."/>
            <person name="Aguade M."/>
            <person name="Akashi H."/>
            <person name="Anderson W.W."/>
            <person name="Aquadro C.F."/>
            <person name="Ardell D.H."/>
            <person name="Arguello R."/>
            <person name="Artieri C.G."/>
            <person name="Barbash D.A."/>
            <person name="Barker D."/>
            <person name="Barsanti P."/>
            <person name="Batterham P."/>
            <person name="Batzoglou S."/>
            <person name="Begun D."/>
            <person name="Bhutkar A."/>
            <person name="Blanco E."/>
            <person name="Bosak S.A."/>
            <person name="Bradley R.K."/>
            <person name="Brand A.D."/>
            <person name="Brent M.R."/>
            <person name="Brooks A.N."/>
            <person name="Brown R.H."/>
            <person name="Butlin R.K."/>
            <person name="Caggese C."/>
            <person name="Calvi B.R."/>
            <person name="Bernardo de Carvalho A."/>
            <person name="Caspi A."/>
            <person name="Castrezana S."/>
            <person name="Celniker S.E."/>
            <person name="Chang J.L."/>
            <person name="Chapple C."/>
            <person name="Chatterji S."/>
            <person name="Chinwalla A."/>
            <person name="Civetta A."/>
            <person name="Clifton S.W."/>
            <person name="Comeron J.M."/>
            <person name="Costello J.C."/>
            <person name="Coyne J.A."/>
            <person name="Daub J."/>
            <person name="David R.G."/>
            <person name="Delcher A.L."/>
            <person name="Delehaunty K."/>
            <person name="Do C.B."/>
            <person name="Ebling H."/>
            <person name="Edwards K."/>
            <person name="Eickbush T."/>
            <person name="Evans J.D."/>
            <person name="Filipski A."/>
            <person name="Findeiss S."/>
            <person name="Freyhult E."/>
            <person name="Fulton L."/>
            <person name="Fulton R."/>
            <person name="Garcia A.C."/>
            <person name="Gardiner A."/>
            <person name="Garfield D.A."/>
            <person name="Garvin B.E."/>
            <person name="Gibson G."/>
            <person name="Gilbert D."/>
            <person name="Gnerre S."/>
            <person name="Godfrey J."/>
            <person name="Good R."/>
            <person name="Gotea V."/>
            <person name="Gravely B."/>
            <person name="Greenberg A.J."/>
            <person name="Griffiths-Jones S."/>
            <person name="Gross S."/>
            <person name="Guigo R."/>
            <person name="Gustafson E.A."/>
            <person name="Haerty W."/>
            <person name="Hahn M.W."/>
            <person name="Halligan D.L."/>
            <person name="Halpern A.L."/>
            <person name="Halter G.M."/>
            <person name="Han M.V."/>
            <person name="Heger A."/>
            <person name="Hillier L."/>
            <person name="Hinrichs A.S."/>
            <person name="Holmes I."/>
            <person name="Hoskins R.A."/>
            <person name="Hubisz M.J."/>
            <person name="Hultmark D."/>
            <person name="Huntley M.A."/>
            <person name="Jaffe D.B."/>
            <person name="Jagadeeshan S."/>
            <person name="Jeck W.R."/>
            <person name="Johnson J."/>
            <person name="Jones C.D."/>
            <person name="Jordan W.C."/>
            <person name="Karpen G.H."/>
            <person name="Kataoka E."/>
            <person name="Keightley P.D."/>
            <person name="Kheradpour P."/>
            <person name="Kirkness E.F."/>
            <person name="Koerich L.B."/>
            <person name="Kristiansen K."/>
            <person name="Kudrna D."/>
            <person name="Kulathinal R.J."/>
            <person name="Kumar S."/>
            <person name="Kwok R."/>
            <person name="Lander E."/>
            <person name="Langley C.H."/>
            <person name="Lapoint R."/>
            <person name="Lazzaro B.P."/>
            <person name="Lee S.J."/>
            <person name="Levesque L."/>
            <person name="Li R."/>
            <person name="Lin C.F."/>
            <person name="Lin M.F."/>
            <person name="Lindblad-Toh K."/>
            <person name="Llopart A."/>
            <person name="Long M."/>
            <person name="Low L."/>
            <person name="Lozovsky E."/>
            <person name="Lu J."/>
            <person name="Luo M."/>
            <person name="Machado C.A."/>
            <person name="Makalowski W."/>
            <person name="Marzo M."/>
            <person name="Matsuda M."/>
            <person name="Matzkin L."/>
            <person name="McAllister B."/>
            <person name="McBride C.S."/>
            <person name="McKernan B."/>
            <person name="McKernan K."/>
            <person name="Mendez-Lago M."/>
            <person name="Minx P."/>
            <person name="Mollenhauer M.U."/>
            <person name="Montooth K."/>
            <person name="Mount S.M."/>
            <person name="Mu X."/>
            <person name="Myers E."/>
            <person name="Negre B."/>
            <person name="Newfeld S."/>
            <person name="Nielsen R."/>
            <person name="Noor M.A."/>
            <person name="O'Grady P."/>
            <person name="Pachter L."/>
            <person name="Papaceit M."/>
            <person name="Parisi M.J."/>
            <person name="Parisi M."/>
            <person name="Parts L."/>
            <person name="Pedersen J.S."/>
            <person name="Pesole G."/>
            <person name="Phillippy A.M."/>
            <person name="Ponting C.P."/>
            <person name="Pop M."/>
            <person name="Porcelli D."/>
            <person name="Powell J.R."/>
            <person name="Prohaska S."/>
            <person name="Pruitt K."/>
            <person name="Puig M."/>
            <person name="Quesneville H."/>
            <person name="Ram K.R."/>
            <person name="Rand D."/>
            <person name="Rasmussen M.D."/>
            <person name="Reed L.K."/>
            <person name="Reenan R."/>
            <person name="Reily A."/>
            <person name="Remington K.A."/>
            <person name="Rieger T.T."/>
            <person name="Ritchie M.G."/>
            <person name="Robin C."/>
            <person name="Rogers Y.H."/>
            <person name="Rohde C."/>
            <person name="Rozas J."/>
            <person name="Rubenfield M.J."/>
            <person name="Ruiz A."/>
            <person name="Russo S."/>
            <person name="Salzberg S.L."/>
            <person name="Sanchez-Gracia A."/>
            <person name="Saranga D.J."/>
            <person name="Sato H."/>
            <person name="Schaeffer S.W."/>
            <person name="Schatz M.C."/>
            <person name="Schlenke T."/>
            <person name="Schwartz R."/>
            <person name="Segarra C."/>
            <person name="Singh R.S."/>
            <person name="Sirot L."/>
            <person name="Sirota M."/>
            <person name="Sisneros N.B."/>
            <person name="Smith C.D."/>
            <person name="Smith T.F."/>
            <person name="Spieth J."/>
            <person name="Stage D.E."/>
            <person name="Stark A."/>
            <person name="Stephan W."/>
            <person name="Strausberg R.L."/>
            <person name="Strempel S."/>
            <person name="Sturgill D."/>
            <person name="Sutton G."/>
            <person name="Sutton G.G."/>
            <person name="Tao W."/>
            <person name="Teichmann S."/>
            <person name="Tobari Y.N."/>
            <person name="Tomimura Y."/>
            <person name="Tsolas J.M."/>
            <person name="Valente V.L."/>
            <person name="Venter E."/>
            <person name="Venter J.C."/>
            <person name="Vicario S."/>
            <person name="Vieira F.G."/>
            <person name="Vilella A.J."/>
            <person name="Villasante A."/>
            <person name="Walenz B."/>
            <person name="Wang J."/>
            <person name="Wasserman M."/>
            <person name="Watts T."/>
            <person name="Wilson D."/>
            <person name="Wilson R.K."/>
            <person name="Wing R.A."/>
            <person name="Wolfner M.F."/>
            <person name="Wong A."/>
            <person name="Wong G.K."/>
            <person name="Wu C.I."/>
            <person name="Wu G."/>
            <person name="Yamamoto D."/>
            <person name="Yang H.P."/>
            <person name="Yang S.P."/>
            <person name="Yorke J.A."/>
            <person name="Yoshida K."/>
            <person name="Zdobnov E."/>
            <person name="Zhang P."/>
            <person name="Zhang Y."/>
            <person name="Zimin A.V."/>
            <person name="Baldwin J."/>
            <person name="Abdouelleil A."/>
            <person name="Abdulkadir J."/>
            <person name="Abebe A."/>
            <person name="Abera B."/>
            <person name="Abreu J."/>
            <person name="Acer S.C."/>
            <person name="Aftuck L."/>
            <person name="Alexander A."/>
            <person name="An P."/>
            <person name="Anderson E."/>
            <person name="Anderson S."/>
            <person name="Arachi H."/>
            <person name="Azer M."/>
            <person name="Bachantsang P."/>
            <person name="Barry A."/>
            <person name="Bayul T."/>
            <person name="Berlin A."/>
            <person name="Bessette D."/>
            <person name="Bloom T."/>
            <person name="Blye J."/>
            <person name="Boguslavskiy L."/>
            <person name="Bonnet C."/>
            <person name="Boukhgalter B."/>
            <person name="Bourzgui I."/>
            <person name="Brown A."/>
            <person name="Cahill P."/>
            <person name="Channer S."/>
            <person name="Cheshatsang Y."/>
            <person name="Chuda L."/>
            <person name="Citroen M."/>
            <person name="Collymore A."/>
            <person name="Cooke P."/>
            <person name="Costello M."/>
            <person name="D'Aco K."/>
            <person name="Daza R."/>
            <person name="De Haan G."/>
            <person name="DeGray S."/>
            <person name="DeMaso C."/>
            <person name="Dhargay N."/>
            <person name="Dooley K."/>
            <person name="Dooley E."/>
            <person name="Doricent M."/>
            <person name="Dorje P."/>
            <person name="Dorjee K."/>
            <person name="Dupes A."/>
            <person name="Elong R."/>
            <person name="Falk J."/>
            <person name="Farina A."/>
            <person name="Faro S."/>
            <person name="Ferguson D."/>
            <person name="Fisher S."/>
            <person name="Foley C.D."/>
            <person name="Franke A."/>
            <person name="Friedrich D."/>
            <person name="Gadbois L."/>
            <person name="Gearin G."/>
            <person name="Gearin C.R."/>
            <person name="Giannoukos G."/>
            <person name="Goode T."/>
            <person name="Graham J."/>
            <person name="Grandbois E."/>
            <person name="Grewal S."/>
            <person name="Gyaltsen K."/>
            <person name="Hafez N."/>
            <person name="Hagos B."/>
            <person name="Hall J."/>
            <person name="Henson C."/>
            <person name="Hollinger A."/>
            <person name="Honan T."/>
            <person name="Huard M.D."/>
            <person name="Hughes L."/>
            <person name="Hurhula B."/>
            <person name="Husby M.E."/>
            <person name="Kamat A."/>
            <person name="Kanga B."/>
            <person name="Kashin S."/>
            <person name="Khazanovich D."/>
            <person name="Kisner P."/>
            <person name="Lance K."/>
            <person name="Lara M."/>
            <person name="Lee W."/>
            <person name="Lennon N."/>
            <person name="Letendre F."/>
            <person name="LeVine R."/>
            <person name="Lipovsky A."/>
            <person name="Liu X."/>
            <person name="Liu J."/>
            <person name="Liu S."/>
            <person name="Lokyitsang T."/>
            <person name="Lokyitsang Y."/>
            <person name="Lubonja R."/>
            <person name="Lui A."/>
            <person name="MacDonald P."/>
            <person name="Magnisalis V."/>
            <person name="Maru K."/>
            <person name="Matthews C."/>
            <person name="McCusker W."/>
            <person name="McDonough S."/>
            <person name="Mehta T."/>
            <person name="Meldrim J."/>
            <person name="Meneus L."/>
            <person name="Mihai O."/>
            <person name="Mihalev A."/>
            <person name="Mihova T."/>
            <person name="Mittelman R."/>
            <person name="Mlenga V."/>
            <person name="Montmayeur A."/>
            <person name="Mulrain L."/>
            <person name="Navidi A."/>
            <person name="Naylor J."/>
            <person name="Negash T."/>
            <person name="Nguyen T."/>
            <person name="Nguyen N."/>
            <person name="Nicol R."/>
            <person name="Norbu C."/>
            <person name="Norbu N."/>
            <person name="Novod N."/>
            <person name="O'Neill B."/>
            <person name="Osman S."/>
            <person name="Markiewicz E."/>
            <person name="Oyono O.L."/>
            <person name="Patti C."/>
            <person name="Phunkhang P."/>
            <person name="Pierre F."/>
            <person name="Priest M."/>
            <person name="Raghuraman S."/>
            <person name="Rege F."/>
            <person name="Reyes R."/>
            <person name="Rise C."/>
            <person name="Rogov P."/>
            <person name="Ross K."/>
            <person name="Ryan E."/>
            <person name="Settipalli S."/>
            <person name="Shea T."/>
            <person name="Sherpa N."/>
            <person name="Shi L."/>
            <person name="Shih D."/>
            <person name="Sparrow T."/>
            <person name="Spaulding J."/>
            <person name="Stalker J."/>
            <person name="Stange-Thomann N."/>
            <person name="Stavropoulos S."/>
            <person name="Stone C."/>
            <person name="Strader C."/>
            <person name="Tesfaye S."/>
            <person name="Thomson T."/>
            <person name="Thoulutsang Y."/>
            <person name="Thoulutsang D."/>
            <person name="Topham K."/>
            <person name="Topping I."/>
            <person name="Tsamla T."/>
            <person name="Vassiliev H."/>
            <person name="Vo A."/>
            <person name="Wangchuk T."/>
            <person name="Wangdi T."/>
            <person name="Weiand M."/>
            <person name="Wilkinson J."/>
            <person name="Wilson A."/>
            <person name="Yadav S."/>
            <person name="Young G."/>
            <person name="Yu Q."/>
            <person name="Zembek L."/>
            <person name="Zhong D."/>
            <person name="Zimmer A."/>
            <person name="Zwirko Z."/>
            <person name="Jaffe D.B."/>
            <person name="Alvarez P."/>
            <person name="Brockman W."/>
            <person name="Butler J."/>
            <person name="Chin C."/>
            <person name="Gnerre S."/>
            <person name="Grabherr M."/>
            <person name="Kleber M."/>
            <person name="Mauceli E."/>
            <person name="MacCallum I."/>
        </authorList>
    </citation>
    <scope>NUCLEOTIDE SEQUENCE [LARGE SCALE GENOMIC DNA]</scope>
    <source>
        <strain evidence="2">Tucson 15010-1051.87</strain>
    </source>
</reference>
<proteinExistence type="predicted"/>
<protein>
    <submittedName>
        <fullName evidence="1">Uncharacterized protein</fullName>
    </submittedName>
</protein>
<dbReference type="EMBL" id="CH940648">
    <property type="protein sequence ID" value="KRF79374.1"/>
    <property type="molecule type" value="Genomic_DNA"/>
</dbReference>
<accession>A0A0Q9WEH2</accession>
<dbReference type="InParanoid" id="A0A0Q9WEH2"/>
<evidence type="ECO:0000313" key="2">
    <source>
        <dbReference type="Proteomes" id="UP000008792"/>
    </source>
</evidence>
<dbReference type="AlphaFoldDB" id="A0A0Q9WEH2"/>
<keyword evidence="2" id="KW-1185">Reference proteome</keyword>
<dbReference type="Proteomes" id="UP000008792">
    <property type="component" value="Unassembled WGS sequence"/>
</dbReference>
<evidence type="ECO:0000313" key="1">
    <source>
        <dbReference type="EMBL" id="KRF79374.1"/>
    </source>
</evidence>
<sequence>MFAVTRFLNYVDQCKAIGSNIYKILNRNSFYRMVFKSSIIFLLGTYVTKEFEAHALI</sequence>
<organism evidence="1 2">
    <name type="scientific">Drosophila virilis</name>
    <name type="common">Fruit fly</name>
    <dbReference type="NCBI Taxonomy" id="7244"/>
    <lineage>
        <taxon>Eukaryota</taxon>
        <taxon>Metazoa</taxon>
        <taxon>Ecdysozoa</taxon>
        <taxon>Arthropoda</taxon>
        <taxon>Hexapoda</taxon>
        <taxon>Insecta</taxon>
        <taxon>Pterygota</taxon>
        <taxon>Neoptera</taxon>
        <taxon>Endopterygota</taxon>
        <taxon>Diptera</taxon>
        <taxon>Brachycera</taxon>
        <taxon>Muscomorpha</taxon>
        <taxon>Ephydroidea</taxon>
        <taxon>Drosophilidae</taxon>
        <taxon>Drosophila</taxon>
    </lineage>
</organism>
<name>A0A0Q9WEH2_DROVI</name>
<gene>
    <name evidence="1" type="primary">Dvir\GJ27132</name>
    <name evidence="1" type="ORF">Dvir_GJ27132</name>
</gene>